<keyword evidence="4" id="KW-0645">Protease</keyword>
<dbReference type="RefSeq" id="WP_162359185.1">
    <property type="nucleotide sequence ID" value="NZ_CP048209.1"/>
</dbReference>
<dbReference type="PRINTS" id="PR00834">
    <property type="entry name" value="PROTEASES2C"/>
</dbReference>
<keyword evidence="1" id="KW-0720">Serine protease</keyword>
<reference evidence="4 5" key="1">
    <citation type="submission" date="2020-01" db="EMBL/GenBank/DDBJ databases">
        <title>Paenibacillus sp. nov., isolated from tomato rhizosphere.</title>
        <authorList>
            <person name="Weon H.-Y."/>
            <person name="Lee S.A."/>
        </authorList>
    </citation>
    <scope>NUCLEOTIDE SEQUENCE [LARGE SCALE GENOMIC DNA]</scope>
    <source>
        <strain evidence="4 5">12200R-189</strain>
    </source>
</reference>
<dbReference type="AlphaFoldDB" id="A0A6C0G5B7"/>
<feature type="chain" id="PRO_5025522374" evidence="2">
    <location>
        <begin position="37"/>
        <end position="516"/>
    </location>
</feature>
<dbReference type="Pfam" id="PF13365">
    <property type="entry name" value="Trypsin_2"/>
    <property type="match status" value="1"/>
</dbReference>
<keyword evidence="2" id="KW-0732">Signal</keyword>
<evidence type="ECO:0000313" key="5">
    <source>
        <dbReference type="Proteomes" id="UP000476064"/>
    </source>
</evidence>
<dbReference type="EMBL" id="CP048209">
    <property type="protein sequence ID" value="QHT62754.1"/>
    <property type="molecule type" value="Genomic_DNA"/>
</dbReference>
<evidence type="ECO:0000256" key="1">
    <source>
        <dbReference type="ARBA" id="ARBA00022825"/>
    </source>
</evidence>
<dbReference type="PANTHER" id="PTHR43019:SF23">
    <property type="entry name" value="PROTEASE DO-LIKE 5, CHLOROPLASTIC"/>
    <property type="match status" value="1"/>
</dbReference>
<name>A0A6C0G5B7_9BACL</name>
<dbReference type="InterPro" id="IPR001940">
    <property type="entry name" value="Peptidase_S1C"/>
</dbReference>
<dbReference type="Proteomes" id="UP000476064">
    <property type="component" value="Chromosome"/>
</dbReference>
<dbReference type="InterPro" id="IPR036582">
    <property type="entry name" value="Mao_N_sf"/>
</dbReference>
<feature type="domain" description="Copper amine oxidase-like N-terminal" evidence="3">
    <location>
        <begin position="51"/>
        <end position="157"/>
    </location>
</feature>
<dbReference type="InterPro" id="IPR012854">
    <property type="entry name" value="Cu_amine_oxidase-like_N"/>
</dbReference>
<sequence length="516" mass="55346">MNVIVGFKKKMLSSVLAAGLVLTPLSVLGMPHSASAAASTAAQTAAISVTIDGAKLALNPSPVMMNGTTFVPMRAIFQALHASVSWEAGTKTIFAVKDGTTISLQLGSKQAVINGRASALSAAPQQIKGSTMVPLRFVAEALKADVQYDSKKHVISILSAEAISKKLDEQWEKEQEASKPSLLTAKQIVAQNDSKVVMVSTDMGLGSGVVIDTDEIVTNFHVVADAKEATATLLNGKEVQIAGIVGYDKDYDLAILKTKTPLNIAPVDIGLGVSKGDHVVAIGSPQGIQNTVSEGLVSNVSASYGNPYEYQISVPIDHGSSGGGLFNDYGQLIGLTSAGIDDSTADLNFAVSSMHILSLMYDLAENPPKKIEFLPSDLPDTLKGASLDTIQELMEDHFAEIQSSQGTTELQQFKVTRDADGWLVIEALIDPSFYMLYGHAASEDLRYWAINTGYKLRQLLPDDNIQLTVYYEQTFSFKPRGFDADEVTDLGDGKWRVRFPVIDYQGKDHAIVRVDA</sequence>
<dbReference type="Gene3D" id="3.30.457.10">
    <property type="entry name" value="Copper amine oxidase-like, N-terminal domain"/>
    <property type="match status" value="1"/>
</dbReference>
<keyword evidence="5" id="KW-1185">Reference proteome</keyword>
<protein>
    <submittedName>
        <fullName evidence="4">Trypsin-like serine protease</fullName>
    </submittedName>
</protein>
<dbReference type="InterPro" id="IPR043504">
    <property type="entry name" value="Peptidase_S1_PA_chymotrypsin"/>
</dbReference>
<keyword evidence="1" id="KW-0378">Hydrolase</keyword>
<feature type="signal peptide" evidence="2">
    <location>
        <begin position="1"/>
        <end position="36"/>
    </location>
</feature>
<dbReference type="Gene3D" id="2.40.10.10">
    <property type="entry name" value="Trypsin-like serine proteases"/>
    <property type="match status" value="2"/>
</dbReference>
<dbReference type="InterPro" id="IPR009003">
    <property type="entry name" value="Peptidase_S1_PA"/>
</dbReference>
<dbReference type="KEGG" id="plyc:GXP70_24070"/>
<proteinExistence type="predicted"/>
<dbReference type="Pfam" id="PF07833">
    <property type="entry name" value="Cu_amine_oxidN1"/>
    <property type="match status" value="1"/>
</dbReference>
<dbReference type="GO" id="GO:0004252">
    <property type="term" value="F:serine-type endopeptidase activity"/>
    <property type="evidence" value="ECO:0007669"/>
    <property type="project" value="InterPro"/>
</dbReference>
<evidence type="ECO:0000313" key="4">
    <source>
        <dbReference type="EMBL" id="QHT62754.1"/>
    </source>
</evidence>
<dbReference type="PANTHER" id="PTHR43019">
    <property type="entry name" value="SERINE ENDOPROTEASE DEGS"/>
    <property type="match status" value="1"/>
</dbReference>
<dbReference type="GO" id="GO:0006508">
    <property type="term" value="P:proteolysis"/>
    <property type="evidence" value="ECO:0007669"/>
    <property type="project" value="UniProtKB-KW"/>
</dbReference>
<dbReference type="SUPFAM" id="SSF50494">
    <property type="entry name" value="Trypsin-like serine proteases"/>
    <property type="match status" value="1"/>
</dbReference>
<evidence type="ECO:0000259" key="3">
    <source>
        <dbReference type="Pfam" id="PF07833"/>
    </source>
</evidence>
<evidence type="ECO:0000256" key="2">
    <source>
        <dbReference type="SAM" id="SignalP"/>
    </source>
</evidence>
<organism evidence="4 5">
    <name type="scientific">Paenibacillus lycopersici</name>
    <dbReference type="NCBI Taxonomy" id="2704462"/>
    <lineage>
        <taxon>Bacteria</taxon>
        <taxon>Bacillati</taxon>
        <taxon>Bacillota</taxon>
        <taxon>Bacilli</taxon>
        <taxon>Bacillales</taxon>
        <taxon>Paenibacillaceae</taxon>
        <taxon>Paenibacillus</taxon>
    </lineage>
</organism>
<gene>
    <name evidence="4" type="ORF">GXP70_24070</name>
</gene>
<dbReference type="SUPFAM" id="SSF55383">
    <property type="entry name" value="Copper amine oxidase, domain N"/>
    <property type="match status" value="1"/>
</dbReference>
<accession>A0A6C0G5B7</accession>